<name>A0ABR9LZH9_9ACTN</name>
<gene>
    <name evidence="1" type="ORF">H4W80_004314</name>
</gene>
<protein>
    <submittedName>
        <fullName evidence="1">Uncharacterized protein</fullName>
    </submittedName>
</protein>
<proteinExistence type="predicted"/>
<dbReference type="EMBL" id="JADBEK010000001">
    <property type="protein sequence ID" value="MBE1586056.1"/>
    <property type="molecule type" value="Genomic_DNA"/>
</dbReference>
<reference evidence="1 2" key="1">
    <citation type="submission" date="2020-10" db="EMBL/GenBank/DDBJ databases">
        <title>Sequencing the genomes of 1000 actinobacteria strains.</title>
        <authorList>
            <person name="Klenk H.-P."/>
        </authorList>
    </citation>
    <scope>NUCLEOTIDE SEQUENCE [LARGE SCALE GENOMIC DNA]</scope>
    <source>
        <strain evidence="1 2">DSM 43173</strain>
    </source>
</reference>
<keyword evidence="2" id="KW-1185">Reference proteome</keyword>
<sequence>MRLKMIFALFVVYAVTAAPLFLPGEWRVVVQPATDDAVEVYYEAIPPVLLRSYEGIEPFNRAHEIARLRAETYPDDLAPPYIAHGGSYRLVAPYVTTRGRALASPVISGAYRSEGKRVTYEIVPEVRPVANSQAALSRAADGDWPIREPGAFGTGIRAELNRVVLEANAFDQDLRRRLADQFGGLIVVQWNPFGGRNRIM</sequence>
<dbReference type="RefSeq" id="WP_192786686.1">
    <property type="nucleotide sequence ID" value="NZ_JADBEK010000001.1"/>
</dbReference>
<organism evidence="1 2">
    <name type="scientific">Nonomuraea angiospora</name>
    <dbReference type="NCBI Taxonomy" id="46172"/>
    <lineage>
        <taxon>Bacteria</taxon>
        <taxon>Bacillati</taxon>
        <taxon>Actinomycetota</taxon>
        <taxon>Actinomycetes</taxon>
        <taxon>Streptosporangiales</taxon>
        <taxon>Streptosporangiaceae</taxon>
        <taxon>Nonomuraea</taxon>
    </lineage>
</organism>
<accession>A0ABR9LZH9</accession>
<evidence type="ECO:0000313" key="1">
    <source>
        <dbReference type="EMBL" id="MBE1586056.1"/>
    </source>
</evidence>
<comment type="caution">
    <text evidence="1">The sequence shown here is derived from an EMBL/GenBank/DDBJ whole genome shotgun (WGS) entry which is preliminary data.</text>
</comment>
<dbReference type="Proteomes" id="UP000633509">
    <property type="component" value="Unassembled WGS sequence"/>
</dbReference>
<evidence type="ECO:0000313" key="2">
    <source>
        <dbReference type="Proteomes" id="UP000633509"/>
    </source>
</evidence>